<sequence length="406" mass="46325">MLLEVSHEGFGAEISASIIERCFLRLEAPVARICGLDTPFPLVYEPFYMPTKNKVLHLHYTESQYQSLALYEEVAVITNYTNSADRLLVNYTDVIANTSYTRFGKEPDPTPDSLNRTLAALTESLKLEARHSDPYLTMGDKVYTLVISVDLSCWRCRQAIQDYLCQMQRKQCMRIVAIVYDEKNNAVLVSGPFDPEQLKRQLLCKFPKIINGIDIREPPKPKPPDEEKPKPPPKDENKEKFMKKCLEEYEEISKCIEKCKKECEEKCRTECENKFKCKCKRKCKCDCDCDCEKKKEPPKAPPKEQPTETPIKPPPPPKEPPKEQPKPPMYPWPPLVVCCARPCPCLTAWSNNYRCCSCGVESWPEMRGPGWGSGPSHGGRPQWSNCESSQPPNIIFQSAEPSCSIM</sequence>
<dbReference type="EMBL" id="SWLB01000178">
    <property type="protein sequence ID" value="KAF3319996.1"/>
    <property type="molecule type" value="Genomic_DNA"/>
</dbReference>
<feature type="region of interest" description="Disordered" evidence="1">
    <location>
        <begin position="292"/>
        <end position="326"/>
    </location>
</feature>
<dbReference type="Pfam" id="PF02780">
    <property type="entry name" value="Transketolase_C"/>
    <property type="match status" value="1"/>
</dbReference>
<evidence type="ECO:0000259" key="2">
    <source>
        <dbReference type="Pfam" id="PF02780"/>
    </source>
</evidence>
<dbReference type="InterPro" id="IPR044169">
    <property type="entry name" value="PI21"/>
</dbReference>
<comment type="caution">
    <text evidence="3">The sequence shown here is derived from an EMBL/GenBank/DDBJ whole genome shotgun (WGS) entry which is preliminary data.</text>
</comment>
<dbReference type="AlphaFoldDB" id="A0A833QCB9"/>
<proteinExistence type="predicted"/>
<reference evidence="3" key="1">
    <citation type="submission" date="2020-01" db="EMBL/GenBank/DDBJ databases">
        <title>Genome sequence of Kobresia littledalei, the first chromosome-level genome in the family Cyperaceae.</title>
        <authorList>
            <person name="Qu G."/>
        </authorList>
    </citation>
    <scope>NUCLEOTIDE SEQUENCE</scope>
    <source>
        <strain evidence="3">C.B.Clarke</strain>
        <tissue evidence="3">Leaf</tissue>
    </source>
</reference>
<feature type="region of interest" description="Disordered" evidence="1">
    <location>
        <begin position="370"/>
        <end position="391"/>
    </location>
</feature>
<feature type="compositionally biased region" description="Polar residues" evidence="1">
    <location>
        <begin position="382"/>
        <end position="391"/>
    </location>
</feature>
<dbReference type="InterPro" id="IPR009014">
    <property type="entry name" value="Transketo_C/PFOR_II"/>
</dbReference>
<evidence type="ECO:0000313" key="4">
    <source>
        <dbReference type="Proteomes" id="UP000623129"/>
    </source>
</evidence>
<name>A0A833QCB9_9POAL</name>
<dbReference type="Gene3D" id="3.40.50.920">
    <property type="match status" value="1"/>
</dbReference>
<evidence type="ECO:0000313" key="3">
    <source>
        <dbReference type="EMBL" id="KAF3319996.1"/>
    </source>
</evidence>
<keyword evidence="4" id="KW-1185">Reference proteome</keyword>
<organism evidence="3 4">
    <name type="scientific">Carex littledalei</name>
    <dbReference type="NCBI Taxonomy" id="544730"/>
    <lineage>
        <taxon>Eukaryota</taxon>
        <taxon>Viridiplantae</taxon>
        <taxon>Streptophyta</taxon>
        <taxon>Embryophyta</taxon>
        <taxon>Tracheophyta</taxon>
        <taxon>Spermatophyta</taxon>
        <taxon>Magnoliopsida</taxon>
        <taxon>Liliopsida</taxon>
        <taxon>Poales</taxon>
        <taxon>Cyperaceae</taxon>
        <taxon>Cyperoideae</taxon>
        <taxon>Cariceae</taxon>
        <taxon>Carex</taxon>
        <taxon>Carex subgen. Euthyceras</taxon>
    </lineage>
</organism>
<protein>
    <submittedName>
        <fullName evidence="3">2-oxoisovalerate dehydrogenase subunit beta 1</fullName>
    </submittedName>
</protein>
<dbReference type="OrthoDB" id="694223at2759"/>
<dbReference type="GO" id="GO:1900150">
    <property type="term" value="P:regulation of defense response to fungus"/>
    <property type="evidence" value="ECO:0007669"/>
    <property type="project" value="InterPro"/>
</dbReference>
<dbReference type="InterPro" id="IPR033248">
    <property type="entry name" value="Transketolase_C"/>
</dbReference>
<evidence type="ECO:0000256" key="1">
    <source>
        <dbReference type="SAM" id="MobiDB-lite"/>
    </source>
</evidence>
<feature type="domain" description="Transketolase C-terminal" evidence="2">
    <location>
        <begin position="9"/>
        <end position="55"/>
    </location>
</feature>
<accession>A0A833QCB9</accession>
<feature type="compositionally biased region" description="Basic and acidic residues" evidence="1">
    <location>
        <begin position="214"/>
        <end position="237"/>
    </location>
</feature>
<dbReference type="PANTHER" id="PTHR47488:SF2">
    <property type="entry name" value="OS07G0682000 PROTEIN"/>
    <property type="match status" value="1"/>
</dbReference>
<feature type="compositionally biased region" description="Basic and acidic residues" evidence="1">
    <location>
        <begin position="292"/>
        <end position="306"/>
    </location>
</feature>
<dbReference type="Proteomes" id="UP000623129">
    <property type="component" value="Unassembled WGS sequence"/>
</dbReference>
<dbReference type="PANTHER" id="PTHR47488">
    <property type="entry name" value="HEAVY METAL TRANSPORT/DETOXIFICATION SUPERFAMILY PROTEIN"/>
    <property type="match status" value="1"/>
</dbReference>
<gene>
    <name evidence="3" type="ORF">FCM35_KLT22395</name>
</gene>
<feature type="region of interest" description="Disordered" evidence="1">
    <location>
        <begin position="213"/>
        <end position="237"/>
    </location>
</feature>
<dbReference type="SUPFAM" id="SSF52922">
    <property type="entry name" value="TK C-terminal domain-like"/>
    <property type="match status" value="1"/>
</dbReference>